<dbReference type="Pfam" id="PF00850">
    <property type="entry name" value="Hist_deacetyl"/>
    <property type="match status" value="1"/>
</dbReference>
<dbReference type="CDD" id="cd09994">
    <property type="entry name" value="HDAC_AcuC_like"/>
    <property type="match status" value="1"/>
</dbReference>
<dbReference type="InterPro" id="IPR000286">
    <property type="entry name" value="HDACs"/>
</dbReference>
<accession>A0A556PQ48</accession>
<dbReference type="Proteomes" id="UP000316425">
    <property type="component" value="Unassembled WGS sequence"/>
</dbReference>
<comment type="pathway">
    <text evidence="1">Ketone degradation; acetoin degradation.</text>
</comment>
<evidence type="ECO:0000256" key="1">
    <source>
        <dbReference type="ARBA" id="ARBA00005101"/>
    </source>
</evidence>
<name>A0A556PQ48_9BACI</name>
<dbReference type="OrthoDB" id="9808367at2"/>
<evidence type="ECO:0000256" key="3">
    <source>
        <dbReference type="ARBA" id="ARBA00020218"/>
    </source>
</evidence>
<comment type="similarity">
    <text evidence="2">Belongs to the histone deacetylase family.</text>
</comment>
<evidence type="ECO:0000259" key="5">
    <source>
        <dbReference type="Pfam" id="PF00850"/>
    </source>
</evidence>
<protein>
    <recommendedName>
        <fullName evidence="3">Acetoin utilization protein AcuC</fullName>
    </recommendedName>
</protein>
<dbReference type="PRINTS" id="PR01272">
    <property type="entry name" value="ACUCPROTEIN"/>
</dbReference>
<gene>
    <name evidence="6" type="ORF">FPQ13_04450</name>
</gene>
<evidence type="ECO:0000313" key="6">
    <source>
        <dbReference type="EMBL" id="TSJ66513.1"/>
    </source>
</evidence>
<evidence type="ECO:0000256" key="2">
    <source>
        <dbReference type="ARBA" id="ARBA00005947"/>
    </source>
</evidence>
<dbReference type="Gene3D" id="3.40.800.20">
    <property type="entry name" value="Histone deacetylase domain"/>
    <property type="match status" value="1"/>
</dbReference>
<organism evidence="6 7">
    <name type="scientific">Allobacillus salarius</name>
    <dbReference type="NCBI Taxonomy" id="1955272"/>
    <lineage>
        <taxon>Bacteria</taxon>
        <taxon>Bacillati</taxon>
        <taxon>Bacillota</taxon>
        <taxon>Bacilli</taxon>
        <taxon>Bacillales</taxon>
        <taxon>Bacillaceae</taxon>
        <taxon>Allobacillus</taxon>
    </lineage>
</organism>
<sequence length="391" mass="44291">MNAHKSAFVFSEAFLSYKFRDDHPFNQKRVVLTYDLLKASGALDDEQIIPPRMATDEEIKLIHKSNYIEAVQKASVGLLSSEQGMQYGIGTQDTPMFENMHEASAQLVGGTLTAVDAVMNGDYTHAVNIGGGLHHGFKGKASGFCIYNDAAIAIQYLREHYNLKVLYVDTDAHHGDGVQWAFYDDPNVCTFSIHETGRYLFPGTGNVNERGHNEGFGYSFNLPIDAFTEDDSFLEVYSKSLEEVTEYFRPDIIISQNGADAHAYDPLTHLCCSMKIFEEIPKLVHRLAHKYCNGKWVALGGGGYDIWRVVPRSWAQLWNIANLDGQTLQGPLPKEWLEKWQPKSPVQLPTHWQDLSRVYKEIPRKKEITEKNQLTLGKALEIIRNEQKYIL</sequence>
<dbReference type="AlphaFoldDB" id="A0A556PQ48"/>
<evidence type="ECO:0000256" key="4">
    <source>
        <dbReference type="ARBA" id="ARBA00022627"/>
    </source>
</evidence>
<dbReference type="InterPro" id="IPR023801">
    <property type="entry name" value="His_deacetylse_dom"/>
</dbReference>
<keyword evidence="4" id="KW-0006">Acetoin catabolism</keyword>
<proteinExistence type="inferred from homology"/>
<dbReference type="PANTHER" id="PTHR10625:SF10">
    <property type="entry name" value="HISTONE DEACETYLASE HDAC1"/>
    <property type="match status" value="1"/>
</dbReference>
<keyword evidence="7" id="KW-1185">Reference proteome</keyword>
<dbReference type="InterPro" id="IPR023696">
    <property type="entry name" value="Ureohydrolase_dom_sf"/>
</dbReference>
<dbReference type="RefSeq" id="WP_144088120.1">
    <property type="nucleotide sequence ID" value="NZ_VMHE01000004.1"/>
</dbReference>
<feature type="domain" description="Histone deacetylase" evidence="5">
    <location>
        <begin position="23"/>
        <end position="319"/>
    </location>
</feature>
<comment type="caution">
    <text evidence="6">The sequence shown here is derived from an EMBL/GenBank/DDBJ whole genome shotgun (WGS) entry which is preliminary data.</text>
</comment>
<dbReference type="GO" id="GO:0004407">
    <property type="term" value="F:histone deacetylase activity"/>
    <property type="evidence" value="ECO:0007669"/>
    <property type="project" value="TreeGrafter"/>
</dbReference>
<dbReference type="EMBL" id="VMHE01000004">
    <property type="protein sequence ID" value="TSJ66513.1"/>
    <property type="molecule type" value="Genomic_DNA"/>
</dbReference>
<dbReference type="InterPro" id="IPR003085">
    <property type="entry name" value="AcuC"/>
</dbReference>
<dbReference type="PRINTS" id="PR01270">
    <property type="entry name" value="HDASUPER"/>
</dbReference>
<reference evidence="6 7" key="1">
    <citation type="submission" date="2019-07" db="EMBL/GenBank/DDBJ databases">
        <title>Allobacillus sp. nov. SKP isolated from shrimp paste of Euphausiacea.</title>
        <authorList>
            <person name="Kanchanasin P."/>
            <person name="Tanasupawat S."/>
            <person name="Shi W."/>
            <person name="Wu L."/>
            <person name="Ma J."/>
        </authorList>
    </citation>
    <scope>NUCLEOTIDE SEQUENCE [LARGE SCALE GENOMIC DNA]</scope>
    <source>
        <strain evidence="6 7">SKP4-8</strain>
    </source>
</reference>
<dbReference type="InterPro" id="IPR037138">
    <property type="entry name" value="His_deacetylse_dom_sf"/>
</dbReference>
<dbReference type="PANTHER" id="PTHR10625">
    <property type="entry name" value="HISTONE DEACETYLASE HDAC1-RELATED"/>
    <property type="match status" value="1"/>
</dbReference>
<dbReference type="SUPFAM" id="SSF52768">
    <property type="entry name" value="Arginase/deacetylase"/>
    <property type="match status" value="1"/>
</dbReference>
<dbReference type="UniPathway" id="UPA00040"/>
<evidence type="ECO:0000313" key="7">
    <source>
        <dbReference type="Proteomes" id="UP000316425"/>
    </source>
</evidence>
<dbReference type="GO" id="GO:0040029">
    <property type="term" value="P:epigenetic regulation of gene expression"/>
    <property type="evidence" value="ECO:0007669"/>
    <property type="project" value="TreeGrafter"/>
</dbReference>
<dbReference type="GO" id="GO:0045150">
    <property type="term" value="P:acetoin catabolic process"/>
    <property type="evidence" value="ECO:0007669"/>
    <property type="project" value="UniProtKB-UniPathway"/>
</dbReference>